<protein>
    <recommendedName>
        <fullName evidence="3">Dienelactone hydrolase domain-containing protein</fullName>
    </recommendedName>
</protein>
<name>A0ABQ6H1H4_9GAMM</name>
<dbReference type="Gene3D" id="3.40.50.1820">
    <property type="entry name" value="alpha/beta hydrolase"/>
    <property type="match status" value="1"/>
</dbReference>
<proteinExistence type="predicted"/>
<sequence length="123" mass="13542">MPLFTKAGKQLILSTVYQISLQESCKPRVIPPTEGTEVRGSVIMLHRLTACNQQYFDWAELLANSGYYVILPALPFHGLAVNSQVQIKEGALLSKDSATYEEFSNDIVRIAQNALGQIKSLSG</sequence>
<dbReference type="InterPro" id="IPR029058">
    <property type="entry name" value="AB_hydrolase_fold"/>
</dbReference>
<organism evidence="1 2">
    <name type="scientific">Thalassotalea eurytherma</name>
    <dbReference type="NCBI Taxonomy" id="1144278"/>
    <lineage>
        <taxon>Bacteria</taxon>
        <taxon>Pseudomonadati</taxon>
        <taxon>Pseudomonadota</taxon>
        <taxon>Gammaproteobacteria</taxon>
        <taxon>Alteromonadales</taxon>
        <taxon>Colwelliaceae</taxon>
        <taxon>Thalassotalea</taxon>
    </lineage>
</organism>
<evidence type="ECO:0000313" key="1">
    <source>
        <dbReference type="EMBL" id="GLX81957.1"/>
    </source>
</evidence>
<gene>
    <name evidence="1" type="ORF">theurythT_14090</name>
</gene>
<reference evidence="1 2" key="1">
    <citation type="submission" date="2023-03" db="EMBL/GenBank/DDBJ databases">
        <title>Draft genome sequence of Thalassotalea eurytherma JCM 18482T.</title>
        <authorList>
            <person name="Sawabe T."/>
        </authorList>
    </citation>
    <scope>NUCLEOTIDE SEQUENCE [LARGE SCALE GENOMIC DNA]</scope>
    <source>
        <strain evidence="1 2">JCM 18482</strain>
    </source>
</reference>
<dbReference type="Proteomes" id="UP001157133">
    <property type="component" value="Unassembled WGS sequence"/>
</dbReference>
<evidence type="ECO:0008006" key="3">
    <source>
        <dbReference type="Google" id="ProtNLM"/>
    </source>
</evidence>
<keyword evidence="2" id="KW-1185">Reference proteome</keyword>
<evidence type="ECO:0000313" key="2">
    <source>
        <dbReference type="Proteomes" id="UP001157133"/>
    </source>
</evidence>
<dbReference type="EMBL" id="BSSU01000006">
    <property type="protein sequence ID" value="GLX81957.1"/>
    <property type="molecule type" value="Genomic_DNA"/>
</dbReference>
<dbReference type="SUPFAM" id="SSF53474">
    <property type="entry name" value="alpha/beta-Hydrolases"/>
    <property type="match status" value="1"/>
</dbReference>
<comment type="caution">
    <text evidence="1">The sequence shown here is derived from an EMBL/GenBank/DDBJ whole genome shotgun (WGS) entry which is preliminary data.</text>
</comment>
<accession>A0ABQ6H1H4</accession>